<gene>
    <name evidence="1" type="ORF">KKC1_05790</name>
</gene>
<sequence length="38" mass="4379">MKFLTGGDPVTVSPRARHLLTFSSYTRREFQGEVIPFH</sequence>
<organism evidence="1 2">
    <name type="scientific">Calderihabitans maritimus</name>
    <dbReference type="NCBI Taxonomy" id="1246530"/>
    <lineage>
        <taxon>Bacteria</taxon>
        <taxon>Bacillati</taxon>
        <taxon>Bacillota</taxon>
        <taxon>Clostridia</taxon>
        <taxon>Neomoorellales</taxon>
        <taxon>Calderihabitantaceae</taxon>
        <taxon>Calderihabitans</taxon>
    </lineage>
</organism>
<dbReference type="AlphaFoldDB" id="A0A1Z5HPX4"/>
<dbReference type="Proteomes" id="UP000197032">
    <property type="component" value="Unassembled WGS sequence"/>
</dbReference>
<dbReference type="EMBL" id="BDGJ01000017">
    <property type="protein sequence ID" value="GAW91417.1"/>
    <property type="molecule type" value="Genomic_DNA"/>
</dbReference>
<keyword evidence="2" id="KW-1185">Reference proteome</keyword>
<reference evidence="2" key="1">
    <citation type="journal article" date="2017" name="Appl. Environ. Microbiol.">
        <title>Genomic analysis of Calderihabitans maritimus KKC1, a thermophilic hydrogenogenic carboxydotrophic bacterium isolated from marine sediment.</title>
        <authorList>
            <person name="Omae K."/>
            <person name="Yoneda Y."/>
            <person name="Fukuyama Y."/>
            <person name="Yoshida T."/>
            <person name="Sako Y."/>
        </authorList>
    </citation>
    <scope>NUCLEOTIDE SEQUENCE [LARGE SCALE GENOMIC DNA]</scope>
    <source>
        <strain evidence="2">KKC1</strain>
    </source>
</reference>
<name>A0A1Z5HPX4_9FIRM</name>
<comment type="caution">
    <text evidence="1">The sequence shown here is derived from an EMBL/GenBank/DDBJ whole genome shotgun (WGS) entry which is preliminary data.</text>
</comment>
<accession>A0A1Z5HPX4</accession>
<evidence type="ECO:0000313" key="2">
    <source>
        <dbReference type="Proteomes" id="UP000197032"/>
    </source>
</evidence>
<proteinExistence type="predicted"/>
<evidence type="ECO:0000313" key="1">
    <source>
        <dbReference type="EMBL" id="GAW91417.1"/>
    </source>
</evidence>
<protein>
    <submittedName>
        <fullName evidence="1">Uncharacterized protein</fullName>
    </submittedName>
</protein>